<sequence length="186" mass="21807">MRTRDENKEQSIFDATISLTIEEGLQGLSMSKIAKRAKVSAATIYIYYANKEDLLDKVYVEVKKQLSRYMNAKLNSDMHSEQLIKQFLQNIYEFMKDYRSYMLFIEQYSMSPSISVNTTPMFKDLFEYFERGVAQKELKPLSTYLLASYCYLPIMQLAKDADTKNEEGIEGMFRQICELSWSAIKY</sequence>
<dbReference type="PANTHER" id="PTHR43479:SF11">
    <property type="entry name" value="ACREF_ENVCD OPERON REPRESSOR-RELATED"/>
    <property type="match status" value="1"/>
</dbReference>
<feature type="DNA-binding region" description="H-T-H motif" evidence="3">
    <location>
        <begin position="29"/>
        <end position="48"/>
    </location>
</feature>
<dbReference type="GO" id="GO:0003677">
    <property type="term" value="F:DNA binding"/>
    <property type="evidence" value="ECO:0007669"/>
    <property type="project" value="UniProtKB-UniRule"/>
</dbReference>
<dbReference type="PANTHER" id="PTHR43479">
    <property type="entry name" value="ACREF/ENVCD OPERON REPRESSOR-RELATED"/>
    <property type="match status" value="1"/>
</dbReference>
<accession>A0A9X7G2C9</accession>
<evidence type="ECO:0000313" key="5">
    <source>
        <dbReference type="EMBL" id="PFT95544.1"/>
    </source>
</evidence>
<comment type="caution">
    <text evidence="5">The sequence shown here is derived from an EMBL/GenBank/DDBJ whole genome shotgun (WGS) entry which is preliminary data.</text>
</comment>
<dbReference type="InterPro" id="IPR054422">
    <property type="entry name" value="TetR-like_HI_0893_C"/>
</dbReference>
<protein>
    <submittedName>
        <fullName evidence="5">TetR family transcriptional regulator</fullName>
    </submittedName>
</protein>
<evidence type="ECO:0000256" key="3">
    <source>
        <dbReference type="PROSITE-ProRule" id="PRU00335"/>
    </source>
</evidence>
<proteinExistence type="predicted"/>
<organism evidence="5 6">
    <name type="scientific">Bacillus thuringiensis</name>
    <dbReference type="NCBI Taxonomy" id="1428"/>
    <lineage>
        <taxon>Bacteria</taxon>
        <taxon>Bacillati</taxon>
        <taxon>Bacillota</taxon>
        <taxon>Bacilli</taxon>
        <taxon>Bacillales</taxon>
        <taxon>Bacillaceae</taxon>
        <taxon>Bacillus</taxon>
        <taxon>Bacillus cereus group</taxon>
    </lineage>
</organism>
<dbReference type="SUPFAM" id="SSF46689">
    <property type="entry name" value="Homeodomain-like"/>
    <property type="match status" value="1"/>
</dbReference>
<dbReference type="EMBL" id="NVCU01000072">
    <property type="protein sequence ID" value="PFT95544.1"/>
    <property type="molecule type" value="Genomic_DNA"/>
</dbReference>
<dbReference type="AlphaFoldDB" id="A0A9X7G2C9"/>
<dbReference type="PRINTS" id="PR00455">
    <property type="entry name" value="HTHTETR"/>
</dbReference>
<evidence type="ECO:0000313" key="6">
    <source>
        <dbReference type="Proteomes" id="UP000225910"/>
    </source>
</evidence>
<dbReference type="Gene3D" id="1.10.357.10">
    <property type="entry name" value="Tetracycline Repressor, domain 2"/>
    <property type="match status" value="1"/>
</dbReference>
<dbReference type="InterPro" id="IPR001647">
    <property type="entry name" value="HTH_TetR"/>
</dbReference>
<dbReference type="InterPro" id="IPR050624">
    <property type="entry name" value="HTH-type_Tx_Regulator"/>
</dbReference>
<dbReference type="Proteomes" id="UP000225910">
    <property type="component" value="Unassembled WGS sequence"/>
</dbReference>
<dbReference type="Pfam" id="PF00440">
    <property type="entry name" value="TetR_N"/>
    <property type="match status" value="1"/>
</dbReference>
<keyword evidence="1" id="KW-0678">Repressor</keyword>
<name>A0A9X7G2C9_BACTU</name>
<dbReference type="InterPro" id="IPR009057">
    <property type="entry name" value="Homeodomain-like_sf"/>
</dbReference>
<reference evidence="5 6" key="1">
    <citation type="submission" date="2017-09" db="EMBL/GenBank/DDBJ databases">
        <title>Large-scale bioinformatics analysis of Bacillus genomes uncovers conserved roles of natural products in bacterial physiology.</title>
        <authorList>
            <consortium name="Agbiome Team Llc"/>
            <person name="Bleich R.M."/>
            <person name="Grubbs K.J."/>
            <person name="Santa Maria K.C."/>
            <person name="Allen S.E."/>
            <person name="Farag S."/>
            <person name="Shank E.A."/>
            <person name="Bowers A."/>
        </authorList>
    </citation>
    <scope>NUCLEOTIDE SEQUENCE [LARGE SCALE GENOMIC DNA]</scope>
    <source>
        <strain evidence="5 6">AFS064137</strain>
    </source>
</reference>
<feature type="domain" description="HTH tetR-type" evidence="4">
    <location>
        <begin position="6"/>
        <end position="66"/>
    </location>
</feature>
<keyword evidence="2 3" id="KW-0238">DNA-binding</keyword>
<dbReference type="PROSITE" id="PS50977">
    <property type="entry name" value="HTH_TETR_2"/>
    <property type="match status" value="1"/>
</dbReference>
<evidence type="ECO:0000256" key="2">
    <source>
        <dbReference type="ARBA" id="ARBA00023125"/>
    </source>
</evidence>
<dbReference type="RefSeq" id="WP_098678801.1">
    <property type="nucleotide sequence ID" value="NZ_NVCU01000072.1"/>
</dbReference>
<dbReference type="Pfam" id="PF22604">
    <property type="entry name" value="TetR_HI_0893_C"/>
    <property type="match status" value="1"/>
</dbReference>
<evidence type="ECO:0000256" key="1">
    <source>
        <dbReference type="ARBA" id="ARBA00022491"/>
    </source>
</evidence>
<evidence type="ECO:0000259" key="4">
    <source>
        <dbReference type="PROSITE" id="PS50977"/>
    </source>
</evidence>
<gene>
    <name evidence="5" type="ORF">COK81_10890</name>
</gene>